<keyword evidence="4 5" id="KW-0472">Membrane</keyword>
<dbReference type="EMBL" id="JAVFWL010000002">
    <property type="protein sequence ID" value="KAK6732808.1"/>
    <property type="molecule type" value="Genomic_DNA"/>
</dbReference>
<dbReference type="InterPro" id="IPR005828">
    <property type="entry name" value="MFS_sugar_transport-like"/>
</dbReference>
<dbReference type="SUPFAM" id="SSF103473">
    <property type="entry name" value="MFS general substrate transporter"/>
    <property type="match status" value="2"/>
</dbReference>
<proteinExistence type="predicted"/>
<evidence type="ECO:0000256" key="3">
    <source>
        <dbReference type="ARBA" id="ARBA00022989"/>
    </source>
</evidence>
<feature type="transmembrane region" description="Helical" evidence="5">
    <location>
        <begin position="188"/>
        <end position="210"/>
    </location>
</feature>
<feature type="transmembrane region" description="Helical" evidence="5">
    <location>
        <begin position="448"/>
        <end position="474"/>
    </location>
</feature>
<feature type="transmembrane region" description="Helical" evidence="5">
    <location>
        <begin position="687"/>
        <end position="709"/>
    </location>
</feature>
<feature type="transmembrane region" description="Helical" evidence="5">
    <location>
        <begin position="630"/>
        <end position="657"/>
    </location>
</feature>
<gene>
    <name evidence="7" type="primary">Necator_chrII.g4697</name>
    <name evidence="7" type="ORF">RB195_016905</name>
</gene>
<dbReference type="Pfam" id="PF00083">
    <property type="entry name" value="Sugar_tr"/>
    <property type="match status" value="2"/>
</dbReference>
<dbReference type="PANTHER" id="PTHR24064">
    <property type="entry name" value="SOLUTE CARRIER FAMILY 22 MEMBER"/>
    <property type="match status" value="1"/>
</dbReference>
<keyword evidence="8" id="KW-1185">Reference proteome</keyword>
<organism evidence="7 8">
    <name type="scientific">Necator americanus</name>
    <name type="common">Human hookworm</name>
    <dbReference type="NCBI Taxonomy" id="51031"/>
    <lineage>
        <taxon>Eukaryota</taxon>
        <taxon>Metazoa</taxon>
        <taxon>Ecdysozoa</taxon>
        <taxon>Nematoda</taxon>
        <taxon>Chromadorea</taxon>
        <taxon>Rhabditida</taxon>
        <taxon>Rhabditina</taxon>
        <taxon>Rhabditomorpha</taxon>
        <taxon>Strongyloidea</taxon>
        <taxon>Ancylostomatidae</taxon>
        <taxon>Bunostominae</taxon>
        <taxon>Necator</taxon>
    </lineage>
</organism>
<feature type="transmembrane region" description="Helical" evidence="5">
    <location>
        <begin position="113"/>
        <end position="131"/>
    </location>
</feature>
<dbReference type="InterPro" id="IPR036259">
    <property type="entry name" value="MFS_trans_sf"/>
</dbReference>
<feature type="transmembrane region" description="Helical" evidence="5">
    <location>
        <begin position="382"/>
        <end position="406"/>
    </location>
</feature>
<feature type="transmembrane region" description="Helical" evidence="5">
    <location>
        <begin position="856"/>
        <end position="875"/>
    </location>
</feature>
<feature type="domain" description="Major facilitator superfamily (MFS) profile" evidence="6">
    <location>
        <begin position="52"/>
        <end position="478"/>
    </location>
</feature>
<dbReference type="InterPro" id="IPR020846">
    <property type="entry name" value="MFS_dom"/>
</dbReference>
<evidence type="ECO:0000313" key="8">
    <source>
        <dbReference type="Proteomes" id="UP001303046"/>
    </source>
</evidence>
<feature type="transmembrane region" description="Helical" evidence="5">
    <location>
        <begin position="216"/>
        <end position="235"/>
    </location>
</feature>
<feature type="domain" description="Major facilitator superfamily (MFS) profile" evidence="6">
    <location>
        <begin position="551"/>
        <end position="972"/>
    </location>
</feature>
<feature type="transmembrane region" description="Helical" evidence="5">
    <location>
        <begin position="663"/>
        <end position="680"/>
    </location>
</feature>
<evidence type="ECO:0000256" key="1">
    <source>
        <dbReference type="ARBA" id="ARBA00004141"/>
    </source>
</evidence>
<feature type="transmembrane region" description="Helical" evidence="5">
    <location>
        <begin position="296"/>
        <end position="317"/>
    </location>
</feature>
<evidence type="ECO:0000256" key="2">
    <source>
        <dbReference type="ARBA" id="ARBA00022692"/>
    </source>
</evidence>
<keyword evidence="2 5" id="KW-0812">Transmembrane</keyword>
<protein>
    <recommendedName>
        <fullName evidence="6">Major facilitator superfamily (MFS) profile domain-containing protein</fullName>
    </recommendedName>
</protein>
<dbReference type="CDD" id="cd17317">
    <property type="entry name" value="MFS_SLC22"/>
    <property type="match status" value="2"/>
</dbReference>
<dbReference type="Proteomes" id="UP001303046">
    <property type="component" value="Unassembled WGS sequence"/>
</dbReference>
<feature type="transmembrane region" description="Helical" evidence="5">
    <location>
        <begin position="329"/>
        <end position="350"/>
    </location>
</feature>
<dbReference type="Gene3D" id="1.20.1250.20">
    <property type="entry name" value="MFS general substrate transporter like domains"/>
    <property type="match status" value="2"/>
</dbReference>
<feature type="transmembrane region" description="Helical" evidence="5">
    <location>
        <begin position="138"/>
        <end position="158"/>
    </location>
</feature>
<evidence type="ECO:0000256" key="5">
    <source>
        <dbReference type="SAM" id="Phobius"/>
    </source>
</evidence>
<accession>A0ABR1C2N9</accession>
<reference evidence="7 8" key="1">
    <citation type="submission" date="2023-08" db="EMBL/GenBank/DDBJ databases">
        <title>A Necator americanus chromosomal reference genome.</title>
        <authorList>
            <person name="Ilik V."/>
            <person name="Petrzelkova K.J."/>
            <person name="Pardy F."/>
            <person name="Fuh T."/>
            <person name="Niatou-Singa F.S."/>
            <person name="Gouil Q."/>
            <person name="Baker L."/>
            <person name="Ritchie M.E."/>
            <person name="Jex A.R."/>
            <person name="Gazzola D."/>
            <person name="Li H."/>
            <person name="Toshio Fujiwara R."/>
            <person name="Zhan B."/>
            <person name="Aroian R.V."/>
            <person name="Pafco B."/>
            <person name="Schwarz E.M."/>
        </authorList>
    </citation>
    <scope>NUCLEOTIDE SEQUENCE [LARGE SCALE GENOMIC DNA]</scope>
    <source>
        <strain evidence="7 8">Aroian</strain>
        <tissue evidence="7">Whole animal</tissue>
    </source>
</reference>
<feature type="transmembrane region" description="Helical" evidence="5">
    <location>
        <begin position="47"/>
        <end position="70"/>
    </location>
</feature>
<comment type="caution">
    <text evidence="7">The sequence shown here is derived from an EMBL/GenBank/DDBJ whole genome shotgun (WGS) entry which is preliminary data.</text>
</comment>
<feature type="transmembrane region" description="Helical" evidence="5">
    <location>
        <begin position="797"/>
        <end position="816"/>
    </location>
</feature>
<name>A0ABR1C2N9_NECAM</name>
<feature type="transmembrane region" description="Helical" evidence="5">
    <location>
        <begin position="947"/>
        <end position="968"/>
    </location>
</feature>
<feature type="transmembrane region" description="Helical" evidence="5">
    <location>
        <begin position="164"/>
        <end position="181"/>
    </location>
</feature>
<feature type="transmembrane region" description="Helical" evidence="5">
    <location>
        <begin position="418"/>
        <end position="442"/>
    </location>
</feature>
<feature type="transmembrane region" description="Helical" evidence="5">
    <location>
        <begin position="357"/>
        <end position="376"/>
    </location>
</feature>
<dbReference type="PROSITE" id="PS50850">
    <property type="entry name" value="MFS"/>
    <property type="match status" value="2"/>
</dbReference>
<feature type="transmembrane region" description="Helical" evidence="5">
    <location>
        <begin position="881"/>
        <end position="903"/>
    </location>
</feature>
<comment type="subcellular location">
    <subcellularLocation>
        <location evidence="1">Membrane</location>
        <topology evidence="1">Multi-pass membrane protein</topology>
    </subcellularLocation>
</comment>
<feature type="transmembrane region" description="Helical" evidence="5">
    <location>
        <begin position="828"/>
        <end position="849"/>
    </location>
</feature>
<evidence type="ECO:0000256" key="4">
    <source>
        <dbReference type="ARBA" id="ARBA00023136"/>
    </source>
</evidence>
<feature type="transmembrane region" description="Helical" evidence="5">
    <location>
        <begin position="924"/>
        <end position="941"/>
    </location>
</feature>
<keyword evidence="3 5" id="KW-1133">Transmembrane helix</keyword>
<evidence type="ECO:0000313" key="7">
    <source>
        <dbReference type="EMBL" id="KAK6732808.1"/>
    </source>
</evidence>
<sequence>MNTIRNDCVAPKDPEQNDIAQFTEPPKKITFDDFLVRHLGNFGRYQFIQYILLCIPSLFVAMHVMSWTFVNNAPEKICDNSAAIENCTTSRYSAVDKWPVIEQKSWIKGAVQAFYYIGHMVGSIICGVLSDRVGRKRIFYLAILIEIACGMLLTVAPTWFGTGFTHPGLYAIAIVIGTELVGPNYRRIVAVGTATSIAIGEMILVGLAYLITDYRFLHAVIALPSLLLLVYWWLVPESIRWLVTKERYEEANVIMQKAVRINRTSVPDKWWKQLEKKQKSKAVSHGILDLFRTRRLCTRTLVCFFIWPVNAMIYYGLTLKSDIAGGDLYINFTLSAAIEIPSILLVYFFIDRVGRRAMVAGSFLTAGICLVLNWVVGDNVALVWGMLQIAITKGASTVAFVAVYTYTAELFPTVIRTTAVGCCSMIARLGAVVSSFMALWLVDAQGRLSMVIPLAVLSLTATVLTAVVSVIFVLPSLQFSNSLFFAPLLLLPRPSTASPFYSQFARTMQNTPTIEQKPKKITFDKLLEQHLGSFGRYQISQIILVCSPTTLLALHVMSWTFVGLSSEVKCENKTMSENCTRVGYTAVDRWGIEGDKAWIKGAVQSFYYVGHMAGSLAWGVWSDKIGRKQVFCIAVAIEILFGILLIVAPTWWLFAIFKLGTGFAHPGIYVVAIVIGTELIGARHRRIVAVLAALFGAIGELILVGLAYFIRDYRVLHAAIALPWLILISYWWLMPESLRWLVTNERYREADVIMRKAAKVNKSNIPDKWWEQLEKSQSKKNTSYGLLDLFRTKTLRIRSLVCFFIWPVNAMLFYGLTMKSDIGGGSIYVNFALSAAIEIPAIFVVYFLIDRIGRRWMVACSFFVAGICLVINLFVGDHVAFYWGMLQIMITKGAVTSAFIALYTYTSELFPTVIRNTAMGSCSTMARLGSILSSFIALWLVDNYGKLSLVIPFSVLALASAVMTAVLLPETVNKPMHETIAEVEDATT</sequence>
<evidence type="ECO:0000259" key="6">
    <source>
        <dbReference type="PROSITE" id="PS50850"/>
    </source>
</evidence>
<feature type="transmembrane region" description="Helical" evidence="5">
    <location>
        <begin position="715"/>
        <end position="733"/>
    </location>
</feature>